<dbReference type="EMBL" id="CP015363">
    <property type="protein sequence ID" value="ARD85489.1"/>
    <property type="molecule type" value="Genomic_DNA"/>
</dbReference>
<protein>
    <submittedName>
        <fullName evidence="2">Uncharacterized protein</fullName>
    </submittedName>
</protein>
<feature type="transmembrane region" description="Helical" evidence="1">
    <location>
        <begin position="75"/>
        <end position="99"/>
    </location>
</feature>
<name>A0A1V0N5X9_9ARCH</name>
<evidence type="ECO:0000313" key="3">
    <source>
        <dbReference type="Proteomes" id="UP000192050"/>
    </source>
</evidence>
<evidence type="ECO:0000256" key="1">
    <source>
        <dbReference type="SAM" id="Phobius"/>
    </source>
</evidence>
<accession>A0A1V0N5X9</accession>
<dbReference type="STRING" id="74969.FAD_1645"/>
<keyword evidence="1" id="KW-0812">Transmembrane</keyword>
<dbReference type="KEGG" id="fai:FAD_1645"/>
<reference evidence="2 3" key="1">
    <citation type="submission" date="2011-10" db="EMBL/GenBank/DDBJ databases">
        <title>Metabolic and evolutionary patterns in the extreme acidophile Ferroplasma acidiphilum.</title>
        <authorList>
            <person name="Golyshina O.V."/>
            <person name="Kozyavkin S.A."/>
            <person name="Tatusov R.L."/>
            <person name="Slesarev A.I."/>
            <person name="Golyshin P.N."/>
        </authorList>
    </citation>
    <scope>NUCLEOTIDE SEQUENCE [LARGE SCALE GENOMIC DNA]</scope>
    <source>
        <strain evidence="3">Y</strain>
    </source>
</reference>
<keyword evidence="1" id="KW-0472">Membrane</keyword>
<keyword evidence="1" id="KW-1133">Transmembrane helix</keyword>
<evidence type="ECO:0000313" key="2">
    <source>
        <dbReference type="EMBL" id="ARD85489.1"/>
    </source>
</evidence>
<dbReference type="AlphaFoldDB" id="A0A1V0N5X9"/>
<keyword evidence="3" id="KW-1185">Reference proteome</keyword>
<dbReference type="Proteomes" id="UP000192050">
    <property type="component" value="Chromosome"/>
</dbReference>
<proteinExistence type="predicted"/>
<gene>
    <name evidence="2" type="ORF">FAD_1645</name>
</gene>
<organism evidence="2 3">
    <name type="scientific">Ferroplasma acidiphilum</name>
    <dbReference type="NCBI Taxonomy" id="74969"/>
    <lineage>
        <taxon>Archaea</taxon>
        <taxon>Methanobacteriati</taxon>
        <taxon>Thermoplasmatota</taxon>
        <taxon>Thermoplasmata</taxon>
        <taxon>Thermoplasmatales</taxon>
        <taxon>Ferroplasmaceae</taxon>
        <taxon>Ferroplasma</taxon>
    </lineage>
</organism>
<feature type="transmembrane region" description="Helical" evidence="1">
    <location>
        <begin position="7"/>
        <end position="27"/>
    </location>
</feature>
<sequence>MILRQQYVFCYIHYILYEFICFHFISVSGGDHTVYMWDKWGLKVNKYNTNYKKGNCFKTYHTFPTLLRLLNIDRYAGLVLYFMIHYLNLMFNLSFVYIVQSYNGINHTQKQPRGHGVKGE</sequence>